<name>A0A6C0L0Y7_9ZZZZ</name>
<accession>A0A6C0L0Y7</accession>
<proteinExistence type="predicted"/>
<organism evidence="1">
    <name type="scientific">viral metagenome</name>
    <dbReference type="NCBI Taxonomy" id="1070528"/>
    <lineage>
        <taxon>unclassified sequences</taxon>
        <taxon>metagenomes</taxon>
        <taxon>organismal metagenomes</taxon>
    </lineage>
</organism>
<dbReference type="EMBL" id="MN741012">
    <property type="protein sequence ID" value="QHU22590.1"/>
    <property type="molecule type" value="Genomic_DNA"/>
</dbReference>
<reference evidence="1" key="1">
    <citation type="journal article" date="2020" name="Nature">
        <title>Giant virus diversity and host interactions through global metagenomics.</title>
        <authorList>
            <person name="Schulz F."/>
            <person name="Roux S."/>
            <person name="Paez-Espino D."/>
            <person name="Jungbluth S."/>
            <person name="Walsh D.A."/>
            <person name="Denef V.J."/>
            <person name="McMahon K.D."/>
            <person name="Konstantinidis K.T."/>
            <person name="Eloe-Fadrosh E.A."/>
            <person name="Kyrpides N.C."/>
            <person name="Woyke T."/>
        </authorList>
    </citation>
    <scope>NUCLEOTIDE SEQUENCE</scope>
    <source>
        <strain evidence="1">GVMAG-S-ERX555907-102</strain>
    </source>
</reference>
<evidence type="ECO:0000313" key="1">
    <source>
        <dbReference type="EMBL" id="QHU22590.1"/>
    </source>
</evidence>
<protein>
    <submittedName>
        <fullName evidence="1">Uncharacterized protein</fullName>
    </submittedName>
</protein>
<sequence>MNNTSSDNQRFKKSLDELLNLYIESMNDYERIAYKIAKNNLESSYDMEKSIGFIEFIKKHNYSIINE</sequence>
<dbReference type="AlphaFoldDB" id="A0A6C0L0Y7"/>